<keyword evidence="2" id="KW-1185">Reference proteome</keyword>
<dbReference type="EMBL" id="CP022743">
    <property type="protein sequence ID" value="ASU35103.1"/>
    <property type="molecule type" value="Genomic_DNA"/>
</dbReference>
<organism evidence="1 2">
    <name type="scientific">Mucilaginibacter xinganensis</name>
    <dbReference type="NCBI Taxonomy" id="1234841"/>
    <lineage>
        <taxon>Bacteria</taxon>
        <taxon>Pseudomonadati</taxon>
        <taxon>Bacteroidota</taxon>
        <taxon>Sphingobacteriia</taxon>
        <taxon>Sphingobacteriales</taxon>
        <taxon>Sphingobacteriaceae</taxon>
        <taxon>Mucilaginibacter</taxon>
    </lineage>
</organism>
<dbReference type="KEGG" id="muc:MuYL_3218"/>
<evidence type="ECO:0000313" key="1">
    <source>
        <dbReference type="EMBL" id="ASU35103.1"/>
    </source>
</evidence>
<evidence type="ECO:0000313" key="2">
    <source>
        <dbReference type="Proteomes" id="UP000215002"/>
    </source>
</evidence>
<name>A0A223NZ09_9SPHI</name>
<proteinExistence type="predicted"/>
<sequence>MLSFFISSGLAIQSPVKTAGIATTLLQSHPKMVAQSISYNRAVRLNQKGVHAFNFLITFPKALINLHTCKVKVQLIHLNNSANTIAAQTYFPGFHNITHQNTGDQHPLA</sequence>
<reference evidence="1 2" key="1">
    <citation type="submission" date="2017-08" db="EMBL/GenBank/DDBJ databases">
        <title>Complete genome sequence of Mucilaginibacter sp. strain BJC16-A31.</title>
        <authorList>
            <consortium name="Henan University of Science and Technology"/>
            <person name="You X."/>
        </authorList>
    </citation>
    <scope>NUCLEOTIDE SEQUENCE [LARGE SCALE GENOMIC DNA]</scope>
    <source>
        <strain evidence="1 2">BJC16-A31</strain>
    </source>
</reference>
<protein>
    <submittedName>
        <fullName evidence="1">Uncharacterized protein</fullName>
    </submittedName>
</protein>
<accession>A0A223NZ09</accession>
<dbReference type="Proteomes" id="UP000215002">
    <property type="component" value="Chromosome"/>
</dbReference>
<dbReference type="AlphaFoldDB" id="A0A223NZ09"/>
<gene>
    <name evidence="1" type="ORF">MuYL_3218</name>
</gene>